<evidence type="ECO:0000256" key="1">
    <source>
        <dbReference type="SAM" id="MobiDB-lite"/>
    </source>
</evidence>
<feature type="region of interest" description="Disordered" evidence="1">
    <location>
        <begin position="385"/>
        <end position="453"/>
    </location>
</feature>
<dbReference type="Gene3D" id="1.10.101.10">
    <property type="entry name" value="PGBD-like superfamily/PGBD"/>
    <property type="match status" value="1"/>
</dbReference>
<dbReference type="EMBL" id="ASRX01000011">
    <property type="protein sequence ID" value="EYF07215.1"/>
    <property type="molecule type" value="Genomic_DNA"/>
</dbReference>
<dbReference type="InterPro" id="IPR002477">
    <property type="entry name" value="Peptidoglycan-bd-like"/>
</dbReference>
<comment type="caution">
    <text evidence="4">The sequence shown here is derived from an EMBL/GenBank/DDBJ whole genome shotgun (WGS) entry which is preliminary data.</text>
</comment>
<evidence type="ECO:0000313" key="5">
    <source>
        <dbReference type="Proteomes" id="UP000019678"/>
    </source>
</evidence>
<accession>A0A017TEG5</accession>
<evidence type="ECO:0000259" key="3">
    <source>
        <dbReference type="Pfam" id="PF13529"/>
    </source>
</evidence>
<dbReference type="InterPro" id="IPR036366">
    <property type="entry name" value="PGBDSf"/>
</dbReference>
<sequence length="488" mass="51627">MAETDTNLDAANQAASTYEATSACPCDYTVEVKVVTRAGLIPIEGAQVKLDGAFLGNTNAEGIAGTSEPREQRSVAIEAVYVNAAENLKRETFELRLDAVDGQAGTYTPGDCTNTILKIRDVLGTGTAALSGDEDFVDTYPPDDDMITFDAATKRFTVLVKMATLSLAVPYRSQREGTETLQNGAVLSGDILCMPTSTEMLLSYWGVQDAEGAGLTRNDVMQGTYDASSNPSTTYPTPWQRWDELRAWTGTVVSDPLSVGSSIPSGADGADVPSATANGMRDQLALGEPFIVSIVGGHIMCIRGVVVKHDDEVQWVIANDPYGNLNSPNSVYDTLDIGQSVGAGGVNDPADVSAVQDVLRALGKYDGPTSGIADDATIDAIRDFQGRGGDGRVDPGGGTEGRLNSEVGEGNKSWYTDAEGERNTASGDGSARGKHVYYNGDTESRDAQNNPSHLRFNASSRLMILNHSPSLTPEEVAPHLTDGVVPQE</sequence>
<dbReference type="SUPFAM" id="SSF47090">
    <property type="entry name" value="PGBD-like"/>
    <property type="match status" value="1"/>
</dbReference>
<dbReference type="Proteomes" id="UP000019678">
    <property type="component" value="Unassembled WGS sequence"/>
</dbReference>
<evidence type="ECO:0000313" key="4">
    <source>
        <dbReference type="EMBL" id="EYF07215.1"/>
    </source>
</evidence>
<dbReference type="AlphaFoldDB" id="A0A017TEG5"/>
<dbReference type="Pfam" id="PF01471">
    <property type="entry name" value="PG_binding_1"/>
    <property type="match status" value="1"/>
</dbReference>
<dbReference type="Pfam" id="PF13529">
    <property type="entry name" value="Peptidase_C39_2"/>
    <property type="match status" value="1"/>
</dbReference>
<protein>
    <recommendedName>
        <fullName evidence="6">Peptidoglycan binding-like domain-containing protein</fullName>
    </recommendedName>
</protein>
<keyword evidence="5" id="KW-1185">Reference proteome</keyword>
<dbReference type="STRING" id="1192034.CAP_0694"/>
<dbReference type="InterPro" id="IPR036365">
    <property type="entry name" value="PGBD-like_sf"/>
</dbReference>
<evidence type="ECO:0000259" key="2">
    <source>
        <dbReference type="Pfam" id="PF01471"/>
    </source>
</evidence>
<dbReference type="RefSeq" id="WP_044238267.1">
    <property type="nucleotide sequence ID" value="NZ_ASRX01000011.1"/>
</dbReference>
<organism evidence="4 5">
    <name type="scientific">Chondromyces apiculatus DSM 436</name>
    <dbReference type="NCBI Taxonomy" id="1192034"/>
    <lineage>
        <taxon>Bacteria</taxon>
        <taxon>Pseudomonadati</taxon>
        <taxon>Myxococcota</taxon>
        <taxon>Polyangia</taxon>
        <taxon>Polyangiales</taxon>
        <taxon>Polyangiaceae</taxon>
        <taxon>Chondromyces</taxon>
    </lineage>
</organism>
<feature type="region of interest" description="Disordered" evidence="1">
    <location>
        <begin position="469"/>
        <end position="488"/>
    </location>
</feature>
<evidence type="ECO:0008006" key="6">
    <source>
        <dbReference type="Google" id="ProtNLM"/>
    </source>
</evidence>
<gene>
    <name evidence="4" type="ORF">CAP_0694</name>
</gene>
<feature type="domain" description="Peptidoglycan binding-like" evidence="2">
    <location>
        <begin position="350"/>
        <end position="388"/>
    </location>
</feature>
<name>A0A017TEG5_9BACT</name>
<dbReference type="InterPro" id="IPR039564">
    <property type="entry name" value="Peptidase_C39-like"/>
</dbReference>
<proteinExistence type="predicted"/>
<feature type="domain" description="Peptidase C39-like" evidence="3">
    <location>
        <begin position="167"/>
        <end position="322"/>
    </location>
</feature>
<dbReference type="OrthoDB" id="5512387at2"/>
<reference evidence="4 5" key="1">
    <citation type="submission" date="2013-05" db="EMBL/GenBank/DDBJ databases">
        <title>Genome assembly of Chondromyces apiculatus DSM 436.</title>
        <authorList>
            <person name="Sharma G."/>
            <person name="Khatri I."/>
            <person name="Kaur C."/>
            <person name="Mayilraj S."/>
            <person name="Subramanian S."/>
        </authorList>
    </citation>
    <scope>NUCLEOTIDE SEQUENCE [LARGE SCALE GENOMIC DNA]</scope>
    <source>
        <strain evidence="4 5">DSM 436</strain>
    </source>
</reference>